<feature type="repeat" description="TPR" evidence="8">
    <location>
        <begin position="571"/>
        <end position="604"/>
    </location>
</feature>
<keyword evidence="5" id="KW-0677">Repeat</keyword>
<keyword evidence="4" id="KW-0548">Nucleotidyltransferase</keyword>
<keyword evidence="9" id="KW-0521">NADP</keyword>
<keyword evidence="10" id="KW-0206">Cytoskeleton</keyword>
<reference evidence="12" key="1">
    <citation type="submission" date="2021-02" db="EMBL/GenBank/DDBJ databases">
        <authorList>
            <person name="Nowell W R."/>
        </authorList>
    </citation>
    <scope>NUCLEOTIDE SEQUENCE</scope>
</reference>
<comment type="caution">
    <text evidence="12">The sequence shown here is derived from an EMBL/GenBank/DDBJ whole genome shotgun (WGS) entry which is preliminary data.</text>
</comment>
<evidence type="ECO:0000256" key="9">
    <source>
        <dbReference type="RuleBase" id="RU361228"/>
    </source>
</evidence>
<evidence type="ECO:0000256" key="4">
    <source>
        <dbReference type="ARBA" id="ARBA00022695"/>
    </source>
</evidence>
<dbReference type="PROSITE" id="PS51996">
    <property type="entry name" value="TR_MART"/>
    <property type="match status" value="1"/>
</dbReference>
<dbReference type="GO" id="GO:0005871">
    <property type="term" value="C:kinesin complex"/>
    <property type="evidence" value="ECO:0007669"/>
    <property type="project" value="UniProtKB-UniRule"/>
</dbReference>
<comment type="subunit">
    <text evidence="10">Oligomeric complex composed of two heavy chains and two light chains.</text>
</comment>
<keyword evidence="9" id="KW-0520">NAD</keyword>
<dbReference type="PROSITE" id="PS50005">
    <property type="entry name" value="TPR"/>
    <property type="match status" value="3"/>
</dbReference>
<proteinExistence type="inferred from homology"/>
<dbReference type="SUPFAM" id="SSF48452">
    <property type="entry name" value="TPR-like"/>
    <property type="match status" value="2"/>
</dbReference>
<gene>
    <name evidence="11" type="ORF">JYZ213_LOCUS7939</name>
    <name evidence="12" type="ORF">OXD698_LOCUS24061</name>
</gene>
<comment type="catalytic activity">
    <reaction evidence="7 9">
        <text>L-arginyl-[protein] + NAD(+) = N(omega)-(ADP-D-ribosyl)-L-arginyl-[protein] + nicotinamide + H(+)</text>
        <dbReference type="Rhea" id="RHEA:19149"/>
        <dbReference type="Rhea" id="RHEA-COMP:10532"/>
        <dbReference type="Rhea" id="RHEA-COMP:15087"/>
        <dbReference type="ChEBI" id="CHEBI:15378"/>
        <dbReference type="ChEBI" id="CHEBI:17154"/>
        <dbReference type="ChEBI" id="CHEBI:29965"/>
        <dbReference type="ChEBI" id="CHEBI:57540"/>
        <dbReference type="ChEBI" id="CHEBI:142554"/>
        <dbReference type="EC" id="2.4.2.31"/>
    </reaction>
</comment>
<keyword evidence="3 9" id="KW-0808">Transferase</keyword>
<sequence length="674" mass="78634">MASTNVPIVPSVFSALSTSNNLETYSLIWVDSSVNSIENRNAQQQLRSTINHIQVFESIIECESYIRQSEHDEILLIVSGQLGSVIVPLIHSLRQINSIYVYCLNASKHKSWSSKFIKIRSIVTDLNELIAEIKVDRKRREKLFDEPLPISIFNSVSNEERSSTNINGGFLHFQLLVDGLLRHRYSQTSRDEFLHLCKEKYGDNDYELSILREFEQSYTPETAIYWYTRHSFLYRMLNKALRVQNVNVLFLFRFFIQDLYQQLERLQREQNQTSIHVYRGQLISKQELYVLKESKGKLISMNSFLSTSLSRQKSLSFISSNHDDLCPVLFEIDVDSRLSYEAKPFANISSKSKFVDEQEILFMIATIFRLIDIRQQDEITIIQMELYNRAYDNDMKSLFKYMQKESEGYDERLSLGHILRTAGMYDDADQFYNRMLNELANDDLLMADLWGSMGLVKKAKGEMEIGSQWFNEALKRFEQIGDRYGFAKCLHNLAQIHQMKGELQQAINKYNAALNIYQELFGEQDESVAHCWNNLGVAYFEQRNFTEAIRCYMVALDIRKTILPHAHHDIAMTVNNMGNVCFATHEYDQALQYFERALDIYKISLPSEHPTIAQTYQNMGLAYLKKKEYQRSLIFLNRAASIRRNTLSLDHPDVHRSADTIDYVKQKLSLLECQ</sequence>
<evidence type="ECO:0000256" key="2">
    <source>
        <dbReference type="ARBA" id="ARBA00022676"/>
    </source>
</evidence>
<keyword evidence="6 8" id="KW-0802">TPR repeat</keyword>
<dbReference type="GO" id="GO:0016779">
    <property type="term" value="F:nucleotidyltransferase activity"/>
    <property type="evidence" value="ECO:0007669"/>
    <property type="project" value="UniProtKB-KW"/>
</dbReference>
<evidence type="ECO:0000256" key="1">
    <source>
        <dbReference type="ARBA" id="ARBA00009558"/>
    </source>
</evidence>
<dbReference type="Pfam" id="PF01129">
    <property type="entry name" value="ART"/>
    <property type="match status" value="1"/>
</dbReference>
<evidence type="ECO:0000256" key="7">
    <source>
        <dbReference type="ARBA" id="ARBA00047597"/>
    </source>
</evidence>
<dbReference type="AlphaFoldDB" id="A0A819HUU6"/>
<dbReference type="Pfam" id="PF13424">
    <property type="entry name" value="TPR_12"/>
    <property type="match status" value="2"/>
</dbReference>
<evidence type="ECO:0000313" key="11">
    <source>
        <dbReference type="EMBL" id="CAF0851784.1"/>
    </source>
</evidence>
<dbReference type="Gene3D" id="3.90.176.10">
    <property type="entry name" value="Toxin ADP-ribosyltransferase, Chain A, domain 1"/>
    <property type="match status" value="1"/>
</dbReference>
<organism evidence="12 13">
    <name type="scientific">Adineta steineri</name>
    <dbReference type="NCBI Taxonomy" id="433720"/>
    <lineage>
        <taxon>Eukaryota</taxon>
        <taxon>Metazoa</taxon>
        <taxon>Spiralia</taxon>
        <taxon>Gnathifera</taxon>
        <taxon>Rotifera</taxon>
        <taxon>Eurotatoria</taxon>
        <taxon>Bdelloidea</taxon>
        <taxon>Adinetida</taxon>
        <taxon>Adinetidae</taxon>
        <taxon>Adineta</taxon>
    </lineage>
</organism>
<dbReference type="GO" id="GO:0106274">
    <property type="term" value="F:NAD+-protein-arginine ADP-ribosyltransferase activity"/>
    <property type="evidence" value="ECO:0007669"/>
    <property type="project" value="UniProtKB-EC"/>
</dbReference>
<dbReference type="InterPro" id="IPR000768">
    <property type="entry name" value="ART"/>
</dbReference>
<name>A0A819HUU6_9BILA</name>
<dbReference type="Proteomes" id="UP000663845">
    <property type="component" value="Unassembled WGS sequence"/>
</dbReference>
<comment type="similarity">
    <text evidence="10">Belongs to the kinesin light chain family.</text>
</comment>
<protein>
    <recommendedName>
        <fullName evidence="9 10">Multifunctional fusion protein</fullName>
    </recommendedName>
    <domain>
        <recommendedName>
            <fullName evidence="9">NAD(P)(+)--arginine ADP-ribosyltransferase</fullName>
            <ecNumber evidence="9">2.4.2.31</ecNumber>
        </recommendedName>
        <alternativeName>
            <fullName evidence="9">Mono(ADP-ribosyl)transferase</fullName>
        </alternativeName>
    </domain>
    <domain>
        <recommendedName>
            <fullName evidence="10">Kinesin light chain</fullName>
        </recommendedName>
    </domain>
</protein>
<dbReference type="SUPFAM" id="SSF56399">
    <property type="entry name" value="ADP-ribosylation"/>
    <property type="match status" value="1"/>
</dbReference>
<feature type="repeat" description="TPR" evidence="8">
    <location>
        <begin position="529"/>
        <end position="562"/>
    </location>
</feature>
<dbReference type="EMBL" id="CAJOAZ010002184">
    <property type="protein sequence ID" value="CAF3903185.1"/>
    <property type="molecule type" value="Genomic_DNA"/>
</dbReference>
<evidence type="ECO:0000313" key="13">
    <source>
        <dbReference type="Proteomes" id="UP000663844"/>
    </source>
</evidence>
<comment type="subcellular location">
    <subcellularLocation>
        <location evidence="10">Cytoplasm</location>
        <location evidence="10">Cytoskeleton</location>
    </subcellularLocation>
</comment>
<dbReference type="InterPro" id="IPR011990">
    <property type="entry name" value="TPR-like_helical_dom_sf"/>
</dbReference>
<dbReference type="PRINTS" id="PR00381">
    <property type="entry name" value="KINESINLIGHT"/>
</dbReference>
<evidence type="ECO:0000256" key="6">
    <source>
        <dbReference type="ARBA" id="ARBA00022803"/>
    </source>
</evidence>
<dbReference type="Pfam" id="PF13176">
    <property type="entry name" value="TPR_7"/>
    <property type="match status" value="1"/>
</dbReference>
<dbReference type="Gene3D" id="1.25.40.10">
    <property type="entry name" value="Tetratricopeptide repeat domain"/>
    <property type="match status" value="2"/>
</dbReference>
<feature type="repeat" description="TPR" evidence="8">
    <location>
        <begin position="613"/>
        <end position="646"/>
    </location>
</feature>
<evidence type="ECO:0000256" key="10">
    <source>
        <dbReference type="RuleBase" id="RU367020"/>
    </source>
</evidence>
<keyword evidence="10" id="KW-0493">Microtubule</keyword>
<comment type="function">
    <text evidence="10">Kinesin is a microtubule-associated force-producing protein that play a role in organelle transport.</text>
</comment>
<dbReference type="EC" id="2.4.2.31" evidence="9"/>
<evidence type="ECO:0000256" key="8">
    <source>
        <dbReference type="PROSITE-ProRule" id="PRU00339"/>
    </source>
</evidence>
<accession>A0A819HUU6</accession>
<dbReference type="GO" id="GO:0005874">
    <property type="term" value="C:microtubule"/>
    <property type="evidence" value="ECO:0007669"/>
    <property type="project" value="UniProtKB-UniRule"/>
</dbReference>
<evidence type="ECO:0000313" key="12">
    <source>
        <dbReference type="EMBL" id="CAF3903185.1"/>
    </source>
</evidence>
<dbReference type="EMBL" id="CAJNOG010000053">
    <property type="protein sequence ID" value="CAF0851784.1"/>
    <property type="molecule type" value="Genomic_DNA"/>
</dbReference>
<dbReference type="PANTHER" id="PTHR45641">
    <property type="entry name" value="TETRATRICOPEPTIDE REPEAT PROTEIN (AFU_ORTHOLOGUE AFUA_6G03870)"/>
    <property type="match status" value="1"/>
</dbReference>
<dbReference type="Proteomes" id="UP000663844">
    <property type="component" value="Unassembled WGS sequence"/>
</dbReference>
<evidence type="ECO:0000256" key="3">
    <source>
        <dbReference type="ARBA" id="ARBA00022679"/>
    </source>
</evidence>
<keyword evidence="2 9" id="KW-0328">Glycosyltransferase</keyword>
<dbReference type="PANTHER" id="PTHR45641:SF19">
    <property type="entry name" value="NEPHROCYSTIN-3"/>
    <property type="match status" value="1"/>
</dbReference>
<keyword evidence="10" id="KW-0505">Motor protein</keyword>
<dbReference type="InterPro" id="IPR019734">
    <property type="entry name" value="TPR_rpt"/>
</dbReference>
<evidence type="ECO:0000256" key="5">
    <source>
        <dbReference type="ARBA" id="ARBA00022737"/>
    </source>
</evidence>
<dbReference type="SMART" id="SM00028">
    <property type="entry name" value="TPR"/>
    <property type="match status" value="6"/>
</dbReference>
<comment type="similarity">
    <text evidence="1 9">Belongs to the Arg-specific ADP-ribosyltransferase family.</text>
</comment>
<keyword evidence="10" id="KW-0963">Cytoplasm</keyword>